<dbReference type="SFLD" id="SFLDS00019">
    <property type="entry name" value="Glutathione_Transferase_(cytos"/>
    <property type="match status" value="1"/>
</dbReference>
<evidence type="ECO:0000256" key="1">
    <source>
        <dbReference type="RuleBase" id="RU003494"/>
    </source>
</evidence>
<dbReference type="PROSITE" id="PS50405">
    <property type="entry name" value="GST_CTER"/>
    <property type="match status" value="1"/>
</dbReference>
<reference evidence="4 5" key="1">
    <citation type="submission" date="2014-05" db="EMBL/GenBank/DDBJ databases">
        <title>Genome Announcement of Sphingobium lucknowense F2.</title>
        <authorList>
            <person name="Lal R."/>
            <person name="Negi V."/>
            <person name="Lata P."/>
            <person name="Sangwan N."/>
            <person name="Gupta S.K."/>
            <person name="Rao D.L.N."/>
            <person name="Das S."/>
        </authorList>
    </citation>
    <scope>NUCLEOTIDE SEQUENCE [LARGE SCALE GENOMIC DNA]</scope>
    <source>
        <strain evidence="4 5">F2</strain>
    </source>
</reference>
<dbReference type="PANTHER" id="PTHR44051">
    <property type="entry name" value="GLUTATHIONE S-TRANSFERASE-RELATED"/>
    <property type="match status" value="1"/>
</dbReference>
<dbReference type="InterPro" id="IPR040079">
    <property type="entry name" value="Glutathione_S-Trfase"/>
</dbReference>
<evidence type="ECO:0000313" key="5">
    <source>
        <dbReference type="Proteomes" id="UP000028135"/>
    </source>
</evidence>
<dbReference type="GO" id="GO:0016740">
    <property type="term" value="F:transferase activity"/>
    <property type="evidence" value="ECO:0007669"/>
    <property type="project" value="UniProtKB-KW"/>
</dbReference>
<dbReference type="InterPro" id="IPR004045">
    <property type="entry name" value="Glutathione_S-Trfase_N"/>
</dbReference>
<proteinExistence type="inferred from homology"/>
<dbReference type="PROSITE" id="PS50404">
    <property type="entry name" value="GST_NTER"/>
    <property type="match status" value="1"/>
</dbReference>
<sequence length="210" mass="23870">MIKLHTWTTPNGRKVSIALEELGLEYEVVPVDLSKDEQLSPAFLQLNPNNKIPVIEDSQGPGGRPLVLFESGAILIYLAEKTGKLLPASAQDRYLALQWLMFQMGGVGPMFGQTHHFRRFASGEAYPLKRFSNETHRLYRVLEGQLRTHRYLAGSEYGIADIAIYPWVDRFELHDISWDSLPSVKRWFDEVGARPAVQRGMSIPHTRRPA</sequence>
<evidence type="ECO:0000259" key="3">
    <source>
        <dbReference type="PROSITE" id="PS50405"/>
    </source>
</evidence>
<keyword evidence="4" id="KW-0808">Transferase</keyword>
<feature type="domain" description="GST C-terminal" evidence="3">
    <location>
        <begin position="89"/>
        <end position="210"/>
    </location>
</feature>
<dbReference type="Gene3D" id="1.20.1050.10">
    <property type="match status" value="1"/>
</dbReference>
<dbReference type="Pfam" id="PF00043">
    <property type="entry name" value="GST_C"/>
    <property type="match status" value="1"/>
</dbReference>
<dbReference type="InterPro" id="IPR036249">
    <property type="entry name" value="Thioredoxin-like_sf"/>
</dbReference>
<dbReference type="EMBL" id="JANF02000094">
    <property type="protein sequence ID" value="KER34491.1"/>
    <property type="molecule type" value="Genomic_DNA"/>
</dbReference>
<organism evidence="4 5">
    <name type="scientific">Sphingobium indicum F2</name>
    <dbReference type="NCBI Taxonomy" id="1450518"/>
    <lineage>
        <taxon>Bacteria</taxon>
        <taxon>Pseudomonadati</taxon>
        <taxon>Pseudomonadota</taxon>
        <taxon>Alphaproteobacteria</taxon>
        <taxon>Sphingomonadales</taxon>
        <taxon>Sphingomonadaceae</taxon>
        <taxon>Sphingobium</taxon>
    </lineage>
</organism>
<evidence type="ECO:0000313" key="4">
    <source>
        <dbReference type="EMBL" id="KER34491.1"/>
    </source>
</evidence>
<gene>
    <name evidence="4" type="ORF">AL00_20305</name>
</gene>
<feature type="domain" description="GST N-terminal" evidence="2">
    <location>
        <begin position="1"/>
        <end position="86"/>
    </location>
</feature>
<comment type="similarity">
    <text evidence="1">Belongs to the GST superfamily.</text>
</comment>
<dbReference type="RefSeq" id="WP_020820189.1">
    <property type="nucleotide sequence ID" value="NZ_JANF02000094.1"/>
</dbReference>
<comment type="caution">
    <text evidence="4">The sequence shown here is derived from an EMBL/GenBank/DDBJ whole genome shotgun (WGS) entry which is preliminary data.</text>
</comment>
<dbReference type="AlphaFoldDB" id="A0A8E1C136"/>
<dbReference type="CDD" id="cd03048">
    <property type="entry name" value="GST_N_Ure2p_like"/>
    <property type="match status" value="1"/>
</dbReference>
<name>A0A8E1C136_9SPHN</name>
<dbReference type="InterPro" id="IPR036282">
    <property type="entry name" value="Glutathione-S-Trfase_C_sf"/>
</dbReference>
<dbReference type="SFLD" id="SFLDG00358">
    <property type="entry name" value="Main_(cytGST)"/>
    <property type="match status" value="1"/>
</dbReference>
<dbReference type="Pfam" id="PF02798">
    <property type="entry name" value="GST_N"/>
    <property type="match status" value="1"/>
</dbReference>
<dbReference type="SUPFAM" id="SSF52833">
    <property type="entry name" value="Thioredoxin-like"/>
    <property type="match status" value="1"/>
</dbReference>
<dbReference type="Gene3D" id="3.40.30.10">
    <property type="entry name" value="Glutaredoxin"/>
    <property type="match status" value="1"/>
</dbReference>
<dbReference type="InterPro" id="IPR010987">
    <property type="entry name" value="Glutathione-S-Trfase_C-like"/>
</dbReference>
<dbReference type="SUPFAM" id="SSF47616">
    <property type="entry name" value="GST C-terminal domain-like"/>
    <property type="match status" value="1"/>
</dbReference>
<dbReference type="Proteomes" id="UP000028135">
    <property type="component" value="Unassembled WGS sequence"/>
</dbReference>
<evidence type="ECO:0000259" key="2">
    <source>
        <dbReference type="PROSITE" id="PS50404"/>
    </source>
</evidence>
<dbReference type="SFLD" id="SFLDG01151">
    <property type="entry name" value="Main.2:_Nu-like"/>
    <property type="match status" value="1"/>
</dbReference>
<protein>
    <submittedName>
        <fullName evidence="4">Glutathione S-transferase</fullName>
    </submittedName>
</protein>
<dbReference type="InterPro" id="IPR004046">
    <property type="entry name" value="GST_C"/>
</dbReference>
<dbReference type="PANTHER" id="PTHR44051:SF8">
    <property type="entry name" value="GLUTATHIONE S-TRANSFERASE GSTA"/>
    <property type="match status" value="1"/>
</dbReference>
<accession>A0A8E1C136</accession>